<feature type="chain" id="PRO_5001846235" evidence="2">
    <location>
        <begin position="30"/>
        <end position="373"/>
    </location>
</feature>
<proteinExistence type="inferred from homology"/>
<reference evidence="3" key="1">
    <citation type="submission" date="2014-08" db="EMBL/GenBank/DDBJ databases">
        <title>Comparative genomics of the Paenibacillus odorifer group.</title>
        <authorList>
            <person name="den Bakker H.C."/>
            <person name="Tsai Y.-C.Y.-C."/>
            <person name="Martin N."/>
            <person name="Korlach J."/>
            <person name="Wiedmann M."/>
        </authorList>
    </citation>
    <scope>NUCLEOTIDE SEQUENCE [LARGE SCALE GENOMIC DNA]</scope>
    <source>
        <strain evidence="3">DSM 13188</strain>
    </source>
</reference>
<keyword evidence="2" id="KW-0732">Signal</keyword>
<evidence type="ECO:0000313" key="3">
    <source>
        <dbReference type="EMBL" id="AIQ55813.1"/>
    </source>
</evidence>
<name>A0A089L9I2_PAEBO</name>
<dbReference type="Gene3D" id="2.120.10.30">
    <property type="entry name" value="TolB, C-terminal domain"/>
    <property type="match status" value="2"/>
</dbReference>
<keyword evidence="4" id="KW-1185">Reference proteome</keyword>
<dbReference type="EMBL" id="CP009285">
    <property type="protein sequence ID" value="AIQ55813.1"/>
    <property type="molecule type" value="Genomic_DNA"/>
</dbReference>
<sequence length="373" mass="40873">MNAENNRRRVKVRAILLCGAVLLSVTGCAAENTETRQVVEKSGQKITVLDNISESVYTQLKLEGIDKVEGVRGTDFVSEDVMVVTKENRNLPAQVIEGQERYPLNLYLHTFSTGDETPLQEGELNYGSPQLSPDKTHVFYKELYEATGLGYIMDLATGLSVKASDAEFRSEEGRWADNDHVIYPDMEGNIMSADVTGKQEMLLKTGVPYVHEVIQSGSRILYVTGEDSQLSAYDTDTKQTKVLGTNVLWVVPSPDGSTLAIVERKGPGEMVLKLCDSEGNEQSQLAAGQQIFGTSWSPDGSKLAYAVTAAGSADDQEDLFITEVETGEQTPVLNDIRVSDQLHWSPSGKKLLATATVLKDNVYQFLTYVVSLS</sequence>
<dbReference type="PANTHER" id="PTHR36842">
    <property type="entry name" value="PROTEIN TOLB HOMOLOG"/>
    <property type="match status" value="1"/>
</dbReference>
<dbReference type="KEGG" id="pbd:PBOR_01650"/>
<comment type="similarity">
    <text evidence="1">Belongs to the TolB family.</text>
</comment>
<dbReference type="PANTHER" id="PTHR36842:SF1">
    <property type="entry name" value="PROTEIN TOLB"/>
    <property type="match status" value="1"/>
</dbReference>
<evidence type="ECO:0000313" key="4">
    <source>
        <dbReference type="Proteomes" id="UP000029518"/>
    </source>
</evidence>
<dbReference type="AlphaFoldDB" id="A0A089L9I2"/>
<dbReference type="Proteomes" id="UP000029518">
    <property type="component" value="Chromosome"/>
</dbReference>
<dbReference type="InterPro" id="IPR011659">
    <property type="entry name" value="WD40"/>
</dbReference>
<dbReference type="HOGENOM" id="CLU_058988_0_0_9"/>
<evidence type="ECO:0000256" key="2">
    <source>
        <dbReference type="SAM" id="SignalP"/>
    </source>
</evidence>
<protein>
    <submittedName>
        <fullName evidence="3">Lipoprotein</fullName>
    </submittedName>
</protein>
<dbReference type="RefSeq" id="WP_042210135.1">
    <property type="nucleotide sequence ID" value="NZ_CP009285.1"/>
</dbReference>
<accession>A0A089L9I2</accession>
<feature type="signal peptide" evidence="2">
    <location>
        <begin position="1"/>
        <end position="29"/>
    </location>
</feature>
<gene>
    <name evidence="3" type="ORF">PBOR_01650</name>
</gene>
<dbReference type="InterPro" id="IPR011042">
    <property type="entry name" value="6-blade_b-propeller_TolB-like"/>
</dbReference>
<dbReference type="SUPFAM" id="SSF69304">
    <property type="entry name" value="Tricorn protease N-terminal domain"/>
    <property type="match status" value="1"/>
</dbReference>
<keyword evidence="3" id="KW-0449">Lipoprotein</keyword>
<dbReference type="OrthoDB" id="137129at2"/>
<organism evidence="3 4">
    <name type="scientific">Paenibacillus borealis</name>
    <dbReference type="NCBI Taxonomy" id="160799"/>
    <lineage>
        <taxon>Bacteria</taxon>
        <taxon>Bacillati</taxon>
        <taxon>Bacillota</taxon>
        <taxon>Bacilli</taxon>
        <taxon>Bacillales</taxon>
        <taxon>Paenibacillaceae</taxon>
        <taxon>Paenibacillus</taxon>
    </lineage>
</organism>
<dbReference type="Pfam" id="PF07676">
    <property type="entry name" value="PD40"/>
    <property type="match status" value="1"/>
</dbReference>
<evidence type="ECO:0000256" key="1">
    <source>
        <dbReference type="ARBA" id="ARBA00009820"/>
    </source>
</evidence>
<dbReference type="PROSITE" id="PS51257">
    <property type="entry name" value="PROKAR_LIPOPROTEIN"/>
    <property type="match status" value="1"/>
</dbReference>